<dbReference type="EMBL" id="BSEN01000013">
    <property type="protein sequence ID" value="GLJ77183.1"/>
    <property type="molecule type" value="Genomic_DNA"/>
</dbReference>
<reference evidence="1" key="2">
    <citation type="submission" date="2023-01" db="EMBL/GenBank/DDBJ databases">
        <authorList>
            <person name="Sun Q."/>
            <person name="Evtushenko L."/>
        </authorList>
    </citation>
    <scope>NUCLEOTIDE SEQUENCE</scope>
    <source>
        <strain evidence="1">VKM Ac-1401</strain>
    </source>
</reference>
<gene>
    <name evidence="1" type="ORF">GCM10017584_27570</name>
</gene>
<name>A0A9W6HCC4_9MICO</name>
<evidence type="ECO:0000313" key="2">
    <source>
        <dbReference type="Proteomes" id="UP001142372"/>
    </source>
</evidence>
<reference evidence="1" key="1">
    <citation type="journal article" date="2014" name="Int. J. Syst. Evol. Microbiol.">
        <title>Complete genome sequence of Corynebacterium casei LMG S-19264T (=DSM 44701T), isolated from a smear-ripened cheese.</title>
        <authorList>
            <consortium name="US DOE Joint Genome Institute (JGI-PGF)"/>
            <person name="Walter F."/>
            <person name="Albersmeier A."/>
            <person name="Kalinowski J."/>
            <person name="Ruckert C."/>
        </authorList>
    </citation>
    <scope>NUCLEOTIDE SEQUENCE</scope>
    <source>
        <strain evidence="1">VKM Ac-1401</strain>
    </source>
</reference>
<protein>
    <submittedName>
        <fullName evidence="1">Uncharacterized protein</fullName>
    </submittedName>
</protein>
<proteinExistence type="predicted"/>
<dbReference type="AlphaFoldDB" id="A0A9W6HCC4"/>
<dbReference type="Proteomes" id="UP001142372">
    <property type="component" value="Unassembled WGS sequence"/>
</dbReference>
<keyword evidence="2" id="KW-1185">Reference proteome</keyword>
<comment type="caution">
    <text evidence="1">The sequence shown here is derived from an EMBL/GenBank/DDBJ whole genome shotgun (WGS) entry which is preliminary data.</text>
</comment>
<sequence length="86" mass="8147">MTAVIFFPAKVTSTCTGPYRVSSVAPSITLVAVDVVAEADGAGVGVADALAVSDGVGAAEAVGLALADGADAVVACVDATVSVPTP</sequence>
<accession>A0A9W6HCC4</accession>
<organism evidence="1 2">
    <name type="scientific">Leifsonia poae</name>
    <dbReference type="NCBI Taxonomy" id="110933"/>
    <lineage>
        <taxon>Bacteria</taxon>
        <taxon>Bacillati</taxon>
        <taxon>Actinomycetota</taxon>
        <taxon>Actinomycetes</taxon>
        <taxon>Micrococcales</taxon>
        <taxon>Microbacteriaceae</taxon>
        <taxon>Leifsonia</taxon>
    </lineage>
</organism>
<evidence type="ECO:0000313" key="1">
    <source>
        <dbReference type="EMBL" id="GLJ77183.1"/>
    </source>
</evidence>